<evidence type="ECO:0000313" key="4">
    <source>
        <dbReference type="EMBL" id="CAK9028130.1"/>
    </source>
</evidence>
<feature type="compositionally biased region" description="Polar residues" evidence="2">
    <location>
        <begin position="181"/>
        <end position="193"/>
    </location>
</feature>
<organism evidence="4 5">
    <name type="scientific">Durusdinium trenchii</name>
    <dbReference type="NCBI Taxonomy" id="1381693"/>
    <lineage>
        <taxon>Eukaryota</taxon>
        <taxon>Sar</taxon>
        <taxon>Alveolata</taxon>
        <taxon>Dinophyceae</taxon>
        <taxon>Suessiales</taxon>
        <taxon>Symbiodiniaceae</taxon>
        <taxon>Durusdinium</taxon>
    </lineage>
</organism>
<keyword evidence="5" id="KW-1185">Reference proteome</keyword>
<evidence type="ECO:0000259" key="3">
    <source>
        <dbReference type="PROSITE" id="PS50103"/>
    </source>
</evidence>
<feature type="compositionally biased region" description="Basic and acidic residues" evidence="2">
    <location>
        <begin position="117"/>
        <end position="174"/>
    </location>
</feature>
<sequence>MELPENMLQHITLAGVLEQKADIEKSLMQELRETDTSCGEDAPGLRANQRKVIEQVLQPFLKTSERKTRNKKLKEKDRTKKKQLHAKKPAVSTMKKATENPSVGSKMTKDLPLANSKMREEEQKQKQKQKEEELAKAKAVRVEEKRKEEERALERAREEEGQKRQKEKPKDPKQPKAKASRNGSATTALSATESCDIREVPPPAISSLDRDRAIGMNSMKLTYRNGFIDVDEGASFAHWKRSQSFPLPANEPEEELQMYVGSLVERMNEVEATECGATSAPSDAPAEWLTPNEPRKLAPERPEDMSSAVWSLGSMGHPELCSRPCIHFMARNCEKGESCNFCHIQHPEKPVKLDKKQRTVIRALSARQLAGIILPSCRARLEATGIATGEEILSILEKLVQNRNDAEEDAAINEHDLRHVRRTLQRMSVSSLLSVFTHQQWLHSARLIEAFEELRERTPVVRTGPVSDRP</sequence>
<feature type="region of interest" description="Disordered" evidence="2">
    <location>
        <begin position="60"/>
        <end position="208"/>
    </location>
</feature>
<feature type="compositionally biased region" description="Basic residues" evidence="2">
    <location>
        <begin position="68"/>
        <end position="88"/>
    </location>
</feature>
<accession>A0ABP0KPH7</accession>
<keyword evidence="1" id="KW-0863">Zinc-finger</keyword>
<proteinExistence type="predicted"/>
<gene>
    <name evidence="4" type="ORF">SCF082_LOCUS18219</name>
</gene>
<evidence type="ECO:0000256" key="2">
    <source>
        <dbReference type="SAM" id="MobiDB-lite"/>
    </source>
</evidence>
<feature type="region of interest" description="Disordered" evidence="2">
    <location>
        <begin position="273"/>
        <end position="301"/>
    </location>
</feature>
<keyword evidence="4" id="KW-0808">Transferase</keyword>
<protein>
    <submittedName>
        <fullName evidence="4">tRNA/rRNA methyltransferase Rv0881</fullName>
    </submittedName>
</protein>
<evidence type="ECO:0000256" key="1">
    <source>
        <dbReference type="PROSITE-ProRule" id="PRU00723"/>
    </source>
</evidence>
<comment type="caution">
    <text evidence="4">The sequence shown here is derived from an EMBL/GenBank/DDBJ whole genome shotgun (WGS) entry which is preliminary data.</text>
</comment>
<dbReference type="EMBL" id="CAXAMM010012158">
    <property type="protein sequence ID" value="CAK9028130.1"/>
    <property type="molecule type" value="Genomic_DNA"/>
</dbReference>
<keyword evidence="4" id="KW-0489">Methyltransferase</keyword>
<dbReference type="GO" id="GO:0032259">
    <property type="term" value="P:methylation"/>
    <property type="evidence" value="ECO:0007669"/>
    <property type="project" value="UniProtKB-KW"/>
</dbReference>
<dbReference type="InterPro" id="IPR000571">
    <property type="entry name" value="Znf_CCCH"/>
</dbReference>
<dbReference type="Proteomes" id="UP001642464">
    <property type="component" value="Unassembled WGS sequence"/>
</dbReference>
<keyword evidence="1" id="KW-0862">Zinc</keyword>
<feature type="zinc finger region" description="C3H1-type" evidence="1">
    <location>
        <begin position="319"/>
        <end position="346"/>
    </location>
</feature>
<feature type="domain" description="C3H1-type" evidence="3">
    <location>
        <begin position="319"/>
        <end position="346"/>
    </location>
</feature>
<dbReference type="PROSITE" id="PS50103">
    <property type="entry name" value="ZF_C3H1"/>
    <property type="match status" value="1"/>
</dbReference>
<reference evidence="4 5" key="1">
    <citation type="submission" date="2024-02" db="EMBL/GenBank/DDBJ databases">
        <authorList>
            <person name="Chen Y."/>
            <person name="Shah S."/>
            <person name="Dougan E. K."/>
            <person name="Thang M."/>
            <person name="Chan C."/>
        </authorList>
    </citation>
    <scope>NUCLEOTIDE SEQUENCE [LARGE SCALE GENOMIC DNA]</scope>
</reference>
<keyword evidence="1" id="KW-0479">Metal-binding</keyword>
<name>A0ABP0KPH7_9DINO</name>
<evidence type="ECO:0000313" key="5">
    <source>
        <dbReference type="Proteomes" id="UP001642464"/>
    </source>
</evidence>
<dbReference type="GO" id="GO:0008168">
    <property type="term" value="F:methyltransferase activity"/>
    <property type="evidence" value="ECO:0007669"/>
    <property type="project" value="UniProtKB-KW"/>
</dbReference>